<dbReference type="EMBL" id="JAUTWS010000152">
    <property type="protein sequence ID" value="MDO9714026.1"/>
    <property type="molecule type" value="Genomic_DNA"/>
</dbReference>
<dbReference type="Proteomes" id="UP001243009">
    <property type="component" value="Unassembled WGS sequence"/>
</dbReference>
<evidence type="ECO:0000313" key="1">
    <source>
        <dbReference type="EMBL" id="MDO9714026.1"/>
    </source>
</evidence>
<reference evidence="1 2" key="1">
    <citation type="submission" date="2023-08" db="EMBL/GenBank/DDBJ databases">
        <title>The draft genome sequence of Paracraurococcus sp. LOR1-02.</title>
        <authorList>
            <person name="Kingkaew E."/>
            <person name="Tanasupawat S."/>
        </authorList>
    </citation>
    <scope>NUCLEOTIDE SEQUENCE [LARGE SCALE GENOMIC DNA]</scope>
    <source>
        <strain evidence="1 2">LOR1-02</strain>
    </source>
</reference>
<name>A0ABT9ED81_9PROT</name>
<evidence type="ECO:0000313" key="2">
    <source>
        <dbReference type="Proteomes" id="UP001243009"/>
    </source>
</evidence>
<dbReference type="RefSeq" id="WP_305108870.1">
    <property type="nucleotide sequence ID" value="NZ_JAUTWS010000152.1"/>
</dbReference>
<keyword evidence="2" id="KW-1185">Reference proteome</keyword>
<accession>A0ABT9ED81</accession>
<organism evidence="1 2">
    <name type="scientific">Paracraurococcus lichenis</name>
    <dbReference type="NCBI Taxonomy" id="3064888"/>
    <lineage>
        <taxon>Bacteria</taxon>
        <taxon>Pseudomonadati</taxon>
        <taxon>Pseudomonadota</taxon>
        <taxon>Alphaproteobacteria</taxon>
        <taxon>Acetobacterales</taxon>
        <taxon>Roseomonadaceae</taxon>
        <taxon>Paracraurococcus</taxon>
    </lineage>
</organism>
<comment type="caution">
    <text evidence="1">The sequence shown here is derived from an EMBL/GenBank/DDBJ whole genome shotgun (WGS) entry which is preliminary data.</text>
</comment>
<proteinExistence type="predicted"/>
<protein>
    <submittedName>
        <fullName evidence="1">Uncharacterized protein</fullName>
    </submittedName>
</protein>
<gene>
    <name evidence="1" type="ORF">Q7A36_37340</name>
</gene>
<sequence length="87" mass="9302">MFEMQHLAALSRAHVPAAIAGLDLQTEEGCIAARLRLATSLARSRTTEALLCTCRVLGMRHVAQGHQAAYALAVVAIPSPASREELH</sequence>